<dbReference type="InterPro" id="IPR036770">
    <property type="entry name" value="Ankyrin_rpt-contain_sf"/>
</dbReference>
<keyword evidence="2 3" id="KW-0040">ANK repeat</keyword>
<dbReference type="Pfam" id="PF12796">
    <property type="entry name" value="Ank_2"/>
    <property type="match status" value="1"/>
</dbReference>
<protein>
    <recommendedName>
        <fullName evidence="5">AP180 N-terminal homology (ANTH) domain-containing protein</fullName>
    </recommendedName>
</protein>
<dbReference type="AlphaFoldDB" id="A0A9C7PZJ0"/>
<dbReference type="Proteomes" id="UP001061958">
    <property type="component" value="Unassembled WGS sequence"/>
</dbReference>
<proteinExistence type="predicted"/>
<dbReference type="EMBL" id="BQMJ01000043">
    <property type="protein sequence ID" value="GJQ13461.1"/>
    <property type="molecule type" value="Genomic_DNA"/>
</dbReference>
<evidence type="ECO:0000256" key="3">
    <source>
        <dbReference type="PROSITE-ProRule" id="PRU00023"/>
    </source>
</evidence>
<feature type="domain" description="AP180 N-terminal homology (ANTH)" evidence="5">
    <location>
        <begin position="175"/>
        <end position="397"/>
    </location>
</feature>
<feature type="compositionally biased region" description="Polar residues" evidence="4">
    <location>
        <begin position="633"/>
        <end position="652"/>
    </location>
</feature>
<reference evidence="6" key="2">
    <citation type="submission" date="2022-01" db="EMBL/GenBank/DDBJ databases">
        <authorList>
            <person name="Hirooka S."/>
            <person name="Miyagishima S.Y."/>
        </authorList>
    </citation>
    <scope>NUCLEOTIDE SEQUENCE</scope>
    <source>
        <strain evidence="6">NBRC 102759</strain>
    </source>
</reference>
<feature type="region of interest" description="Disordered" evidence="4">
    <location>
        <begin position="596"/>
        <end position="652"/>
    </location>
</feature>
<evidence type="ECO:0000256" key="4">
    <source>
        <dbReference type="SAM" id="MobiDB-lite"/>
    </source>
</evidence>
<accession>A0A9C7PZJ0</accession>
<feature type="repeat" description="ANK" evidence="3">
    <location>
        <begin position="539"/>
        <end position="571"/>
    </location>
</feature>
<organism evidence="6 7">
    <name type="scientific">Galdieria partita</name>
    <dbReference type="NCBI Taxonomy" id="83374"/>
    <lineage>
        <taxon>Eukaryota</taxon>
        <taxon>Rhodophyta</taxon>
        <taxon>Bangiophyceae</taxon>
        <taxon>Galdieriales</taxon>
        <taxon>Galdieriaceae</taxon>
        <taxon>Galdieria</taxon>
    </lineage>
</organism>
<feature type="region of interest" description="Disordered" evidence="4">
    <location>
        <begin position="1"/>
        <end position="34"/>
    </location>
</feature>
<dbReference type="PROSITE" id="PS50297">
    <property type="entry name" value="ANK_REP_REGION"/>
    <property type="match status" value="1"/>
</dbReference>
<dbReference type="OrthoDB" id="366390at2759"/>
<dbReference type="InterPro" id="IPR008942">
    <property type="entry name" value="ENTH_VHS"/>
</dbReference>
<reference evidence="6" key="1">
    <citation type="journal article" date="2022" name="Proc. Natl. Acad. Sci. U.S.A.">
        <title>Life cycle and functional genomics of the unicellular red alga Galdieria for elucidating algal and plant evolution and industrial use.</title>
        <authorList>
            <person name="Hirooka S."/>
            <person name="Itabashi T."/>
            <person name="Ichinose T.M."/>
            <person name="Onuma R."/>
            <person name="Fujiwara T."/>
            <person name="Yamashita S."/>
            <person name="Jong L.W."/>
            <person name="Tomita R."/>
            <person name="Iwane A.H."/>
            <person name="Miyagishima S.Y."/>
        </authorList>
    </citation>
    <scope>NUCLEOTIDE SEQUENCE</scope>
    <source>
        <strain evidence="6">NBRC 102759</strain>
    </source>
</reference>
<evidence type="ECO:0000313" key="6">
    <source>
        <dbReference type="EMBL" id="GJQ13461.1"/>
    </source>
</evidence>
<dbReference type="InterPro" id="IPR011417">
    <property type="entry name" value="ANTH_dom"/>
</dbReference>
<feature type="region of interest" description="Disordered" evidence="4">
    <location>
        <begin position="449"/>
        <end position="490"/>
    </location>
</feature>
<evidence type="ECO:0000256" key="1">
    <source>
        <dbReference type="ARBA" id="ARBA00022737"/>
    </source>
</evidence>
<evidence type="ECO:0000256" key="2">
    <source>
        <dbReference type="ARBA" id="ARBA00023043"/>
    </source>
</evidence>
<feature type="compositionally biased region" description="Low complexity" evidence="4">
    <location>
        <begin position="606"/>
        <end position="626"/>
    </location>
</feature>
<dbReference type="GO" id="GO:0005543">
    <property type="term" value="F:phospholipid binding"/>
    <property type="evidence" value="ECO:0007669"/>
    <property type="project" value="InterPro"/>
</dbReference>
<keyword evidence="7" id="KW-1185">Reference proteome</keyword>
<gene>
    <name evidence="6" type="ORF">GpartN1_g5252.t1</name>
</gene>
<evidence type="ECO:0000259" key="5">
    <source>
        <dbReference type="Pfam" id="PF07651"/>
    </source>
</evidence>
<dbReference type="Pfam" id="PF07651">
    <property type="entry name" value="ANTH"/>
    <property type="match status" value="1"/>
</dbReference>
<name>A0A9C7PZJ0_9RHOD</name>
<dbReference type="SUPFAM" id="SSF48403">
    <property type="entry name" value="Ankyrin repeat"/>
    <property type="match status" value="1"/>
</dbReference>
<dbReference type="PANTHER" id="PTHR24171:SF9">
    <property type="entry name" value="ANKYRIN REPEAT DOMAIN-CONTAINING PROTEIN 39"/>
    <property type="match status" value="1"/>
</dbReference>
<dbReference type="SUPFAM" id="SSF48464">
    <property type="entry name" value="ENTH/VHS domain"/>
    <property type="match status" value="1"/>
</dbReference>
<keyword evidence="1" id="KW-0677">Repeat</keyword>
<dbReference type="PROSITE" id="PS50088">
    <property type="entry name" value="ANK_REPEAT"/>
    <property type="match status" value="1"/>
</dbReference>
<evidence type="ECO:0000313" key="7">
    <source>
        <dbReference type="Proteomes" id="UP001061958"/>
    </source>
</evidence>
<dbReference type="InterPro" id="IPR002110">
    <property type="entry name" value="Ankyrin_rpt"/>
</dbReference>
<dbReference type="Gene3D" id="1.25.40.20">
    <property type="entry name" value="Ankyrin repeat-containing domain"/>
    <property type="match status" value="1"/>
</dbReference>
<sequence>MKDVVFSTEPGSPPPTVSRGVYQRRPASPIDGGSLRYEKSTFPSSQGKVTIGNFKKRLTRKVTAALSSDLESAVLKATKPKYSRPKEKHVQFLLHATKGCSFDNYEQRSIRLAKTLEQMHSSGSRSGVTDLLTDEKLPQREKSQGSLFNLENLQEKHAAREKNSFIRTCDVLRKLWKKMQSEDWRIATKALIVLHRLINESSAADAYVMKMQLLQMSRYGVDSSLLPKNTSHYSKIAVDIGNLNATFEDHSRNRPEAPVCSAFLKKYGRYVSRRLEVFHFLSSQSTVYSFNELGVPKEDEAINSSGEETLSIFPVFIQLIREGTLCKIPESVDKAVEVVIAPALEQIAADVTYLYNFLNRILKKLSLDLLNNKNKPNSSLKVAYDDFLRLEPEVRHFVKYTCTTIEDSCLDVPAVLDTKGITQLSSLFRLEPPIFIDFDALNKQSSNWSLEDEGQESKNVDETLPTSPQDNSDKDNSQGGTEEFNSGEAHTMKQKIGMYSEVCSSSLEQQLLRAAFIGLKEEVACLIESGVSTNVCDDDMRTPLHLAAAVGHVDIVKLLLDSGAEVNATDCRGKTPLADAIRGRHQKVIECLQSYGGSTSSPSFRKQPSIQQSKSISSPLLASSKLLGDDSPRGNSESFQMRSQDMPDSTDLNENIESRELDVAMKELQIEYEQQVESLELEMRKRRLELDEEFAKKRAALLTRRKQRYRRASFGV</sequence>
<comment type="caution">
    <text evidence="6">The sequence shown here is derived from an EMBL/GenBank/DDBJ whole genome shotgun (WGS) entry which is preliminary data.</text>
</comment>
<dbReference type="PANTHER" id="PTHR24171">
    <property type="entry name" value="ANKYRIN REPEAT DOMAIN-CONTAINING PROTEIN 39-RELATED"/>
    <property type="match status" value="1"/>
</dbReference>
<dbReference type="SMART" id="SM00248">
    <property type="entry name" value="ANK"/>
    <property type="match status" value="2"/>
</dbReference>
<dbReference type="Gene3D" id="1.25.40.90">
    <property type="match status" value="1"/>
</dbReference>